<name>A0A084W960_ANOSI</name>
<dbReference type="AlphaFoldDB" id="A0A084W960"/>
<proteinExistence type="predicted"/>
<sequence length="96" mass="10565">MEDAFQRGLKVSNLGHRAYTPEEVPRVLISMRTPLPIKSKLIDCHHVTRRLANALSFPKLPEGFACWGFGKRSDVTFFSPTPKSPRGGSPEKAGGS</sequence>
<dbReference type="EnsemblMetazoa" id="ASIC014755-RA">
    <property type="protein sequence ID" value="ASIC014755-PA"/>
    <property type="gene ID" value="ASIC014755"/>
</dbReference>
<keyword evidence="4" id="KW-1185">Reference proteome</keyword>
<protein>
    <submittedName>
        <fullName evidence="2 3">Uncharacterized protein</fullName>
    </submittedName>
</protein>
<evidence type="ECO:0000313" key="3">
    <source>
        <dbReference type="EnsemblMetazoa" id="ASIC014755-PA"/>
    </source>
</evidence>
<reference evidence="2 4" key="1">
    <citation type="journal article" date="2014" name="BMC Genomics">
        <title>Genome sequence of Anopheles sinensis provides insight into genetics basis of mosquito competence for malaria parasites.</title>
        <authorList>
            <person name="Zhou D."/>
            <person name="Zhang D."/>
            <person name="Ding G."/>
            <person name="Shi L."/>
            <person name="Hou Q."/>
            <person name="Ye Y."/>
            <person name="Xu Y."/>
            <person name="Zhou H."/>
            <person name="Xiong C."/>
            <person name="Li S."/>
            <person name="Yu J."/>
            <person name="Hong S."/>
            <person name="Yu X."/>
            <person name="Zou P."/>
            <person name="Chen C."/>
            <person name="Chang X."/>
            <person name="Wang W."/>
            <person name="Lv Y."/>
            <person name="Sun Y."/>
            <person name="Ma L."/>
            <person name="Shen B."/>
            <person name="Zhu C."/>
        </authorList>
    </citation>
    <scope>NUCLEOTIDE SEQUENCE [LARGE SCALE GENOMIC DNA]</scope>
</reference>
<gene>
    <name evidence="2" type="ORF">ZHAS_00014755</name>
</gene>
<evidence type="ECO:0000256" key="1">
    <source>
        <dbReference type="SAM" id="MobiDB-lite"/>
    </source>
</evidence>
<accession>A0A084W960</accession>
<dbReference type="VEuPathDB" id="VectorBase:ASIC014755"/>
<reference evidence="3" key="2">
    <citation type="submission" date="2020-05" db="UniProtKB">
        <authorList>
            <consortium name="EnsemblMetazoa"/>
        </authorList>
    </citation>
    <scope>IDENTIFICATION</scope>
</reference>
<evidence type="ECO:0000313" key="4">
    <source>
        <dbReference type="Proteomes" id="UP000030765"/>
    </source>
</evidence>
<evidence type="ECO:0000313" key="2">
    <source>
        <dbReference type="EMBL" id="KFB46754.1"/>
    </source>
</evidence>
<dbReference type="EMBL" id="KE525321">
    <property type="protein sequence ID" value="KFB46754.1"/>
    <property type="molecule type" value="Genomic_DNA"/>
</dbReference>
<feature type="region of interest" description="Disordered" evidence="1">
    <location>
        <begin position="77"/>
        <end position="96"/>
    </location>
</feature>
<organism evidence="2">
    <name type="scientific">Anopheles sinensis</name>
    <name type="common">Mosquito</name>
    <dbReference type="NCBI Taxonomy" id="74873"/>
    <lineage>
        <taxon>Eukaryota</taxon>
        <taxon>Metazoa</taxon>
        <taxon>Ecdysozoa</taxon>
        <taxon>Arthropoda</taxon>
        <taxon>Hexapoda</taxon>
        <taxon>Insecta</taxon>
        <taxon>Pterygota</taxon>
        <taxon>Neoptera</taxon>
        <taxon>Endopterygota</taxon>
        <taxon>Diptera</taxon>
        <taxon>Nematocera</taxon>
        <taxon>Culicoidea</taxon>
        <taxon>Culicidae</taxon>
        <taxon>Anophelinae</taxon>
        <taxon>Anopheles</taxon>
    </lineage>
</organism>
<dbReference type="EMBL" id="ATLV01021614">
    <property type="status" value="NOT_ANNOTATED_CDS"/>
    <property type="molecule type" value="Genomic_DNA"/>
</dbReference>
<dbReference type="Proteomes" id="UP000030765">
    <property type="component" value="Unassembled WGS sequence"/>
</dbReference>